<keyword evidence="3 5" id="KW-0745">Spermidine biosynthesis</keyword>
<keyword evidence="2 5" id="KW-0808">Transferase</keyword>
<dbReference type="InterPro" id="IPR030374">
    <property type="entry name" value="PABS"/>
</dbReference>
<name>A0ABT0TUI9_9HELI</name>
<comment type="caution">
    <text evidence="5">Lacks the conserved Asp active site.</text>
</comment>
<dbReference type="PANTHER" id="PTHR11558:SF11">
    <property type="entry name" value="SPERMIDINE SYNTHASE"/>
    <property type="match status" value="1"/>
</dbReference>
<dbReference type="PROSITE" id="PS51006">
    <property type="entry name" value="PABS_2"/>
    <property type="match status" value="1"/>
</dbReference>
<dbReference type="HAMAP" id="MF_00198">
    <property type="entry name" value="Spermidine_synth"/>
    <property type="match status" value="1"/>
</dbReference>
<dbReference type="InterPro" id="IPR035246">
    <property type="entry name" value="Spermidine_synt_N"/>
</dbReference>
<dbReference type="EMBL" id="JAMOKX010000004">
    <property type="protein sequence ID" value="MCL9819608.1"/>
    <property type="molecule type" value="Genomic_DNA"/>
</dbReference>
<comment type="caution">
    <text evidence="8">The sequence shown here is derived from an EMBL/GenBank/DDBJ whole genome shotgun (WGS) entry which is preliminary data.</text>
</comment>
<comment type="caution">
    <text evidence="5 6">Lacks conserved residue(s) required for the propagation of feature annotation.</text>
</comment>
<comment type="subunit">
    <text evidence="5">Homodimer or homotetramer.</text>
</comment>
<dbReference type="Gene3D" id="2.30.140.10">
    <property type="entry name" value="Spermidine synthase, tetramerisation domain"/>
    <property type="match status" value="1"/>
</dbReference>
<comment type="catalytic activity">
    <reaction evidence="5">
        <text>S-adenosyl 3-(methylsulfanyl)propylamine + putrescine = S-methyl-5'-thioadenosine + spermidine + H(+)</text>
        <dbReference type="Rhea" id="RHEA:12721"/>
        <dbReference type="ChEBI" id="CHEBI:15378"/>
        <dbReference type="ChEBI" id="CHEBI:17509"/>
        <dbReference type="ChEBI" id="CHEBI:57443"/>
        <dbReference type="ChEBI" id="CHEBI:57834"/>
        <dbReference type="ChEBI" id="CHEBI:326268"/>
        <dbReference type="EC" id="2.5.1.16"/>
    </reaction>
</comment>
<reference evidence="8" key="1">
    <citation type="submission" date="2022-06" db="EMBL/GenBank/DDBJ databases">
        <title>Helicobacter colisuis sp. nov.</title>
        <authorList>
            <person name="Papic B."/>
            <person name="Gruntar I."/>
        </authorList>
    </citation>
    <scope>NUCLEOTIDE SEQUENCE</scope>
    <source>
        <strain evidence="8">11154-15</strain>
    </source>
</reference>
<evidence type="ECO:0000256" key="3">
    <source>
        <dbReference type="ARBA" id="ARBA00023066"/>
    </source>
</evidence>
<comment type="function">
    <text evidence="5">Catalyzes the irreversible transfer of a propylamine group from the amino donor S-adenosylmethioninamine (decarboxy-AdoMet) to putrescine (1,4-diaminobutane) to yield spermidine.</text>
</comment>
<protein>
    <recommendedName>
        <fullName evidence="5">Polyamine aminopropyltransferase</fullName>
    </recommendedName>
    <alternativeName>
        <fullName evidence="5">Putrescine aminopropyltransferase</fullName>
        <shortName evidence="5">PAPT</shortName>
    </alternativeName>
    <alternativeName>
        <fullName evidence="5">Spermidine synthase</fullName>
        <shortName evidence="5">SPDS</shortName>
        <shortName evidence="5">SPDSY</shortName>
        <ecNumber evidence="5">2.5.1.16</ecNumber>
    </alternativeName>
</protein>
<dbReference type="RefSeq" id="WP_112057194.1">
    <property type="nucleotide sequence ID" value="NZ_JAMOKX010000004.1"/>
</dbReference>
<dbReference type="SUPFAM" id="SSF53335">
    <property type="entry name" value="S-adenosyl-L-methionine-dependent methyltransferases"/>
    <property type="match status" value="1"/>
</dbReference>
<evidence type="ECO:0000313" key="9">
    <source>
        <dbReference type="Proteomes" id="UP001057522"/>
    </source>
</evidence>
<evidence type="ECO:0000259" key="7">
    <source>
        <dbReference type="PROSITE" id="PS51006"/>
    </source>
</evidence>
<feature type="binding site" evidence="5">
    <location>
        <position position="83"/>
    </location>
    <ligand>
        <name>spermidine</name>
        <dbReference type="ChEBI" id="CHEBI:57834"/>
    </ligand>
</feature>
<gene>
    <name evidence="5" type="primary">speE</name>
    <name evidence="8" type="ORF">NCR95_05425</name>
</gene>
<dbReference type="Proteomes" id="UP001057522">
    <property type="component" value="Unassembled WGS sequence"/>
</dbReference>
<dbReference type="Gene3D" id="3.40.50.150">
    <property type="entry name" value="Vaccinia Virus protein VP39"/>
    <property type="match status" value="1"/>
</dbReference>
<organism evidence="8 9">
    <name type="scientific">Helicobacter colisuis</name>
    <dbReference type="NCBI Taxonomy" id="2949739"/>
    <lineage>
        <taxon>Bacteria</taxon>
        <taxon>Pseudomonadati</taxon>
        <taxon>Campylobacterota</taxon>
        <taxon>Epsilonproteobacteria</taxon>
        <taxon>Campylobacterales</taxon>
        <taxon>Helicobacteraceae</taxon>
        <taxon>Helicobacter</taxon>
    </lineage>
</organism>
<accession>A0ABT0TUI9</accession>
<keyword evidence="4 5" id="KW-0620">Polyamine biosynthesis</keyword>
<keyword evidence="9" id="KW-1185">Reference proteome</keyword>
<comment type="similarity">
    <text evidence="1 5">Belongs to the spermidine/spermine synthase family.</text>
</comment>
<evidence type="ECO:0000256" key="2">
    <source>
        <dbReference type="ARBA" id="ARBA00022679"/>
    </source>
</evidence>
<proteinExistence type="inferred from homology"/>
<evidence type="ECO:0000256" key="1">
    <source>
        <dbReference type="ARBA" id="ARBA00007867"/>
    </source>
</evidence>
<comment type="pathway">
    <text evidence="5">Amine and polyamine biosynthesis; spermidine biosynthesis; spermidine from putrescine: step 1/1.</text>
</comment>
<dbReference type="InterPro" id="IPR029063">
    <property type="entry name" value="SAM-dependent_MTases_sf"/>
</dbReference>
<evidence type="ECO:0000256" key="6">
    <source>
        <dbReference type="PROSITE-ProRule" id="PRU00354"/>
    </source>
</evidence>
<evidence type="ECO:0000256" key="5">
    <source>
        <dbReference type="HAMAP-Rule" id="MF_00198"/>
    </source>
</evidence>
<evidence type="ECO:0000313" key="8">
    <source>
        <dbReference type="EMBL" id="MCL9819608.1"/>
    </source>
</evidence>
<dbReference type="InterPro" id="IPR001045">
    <property type="entry name" value="Spermi_synthase"/>
</dbReference>
<sequence length="267" mass="31269">MWITKNYNEKFQQEYKIESKLLEASGIKHHLEIFNSQAFENIALIDDKILLKTMLPLQSELLAHISACSHKEPKKILIAGSFNLEIAFEFLRHKDLKVDFLQFDLKILESLISFFPHYQSVMQNKRFNLIPQQKEEFLQQNQVKTNFYDIIILENKADLKDYESLLGEDGILVIKSPHLLLETTEVKKQLELLDGSFRVKMPFYIPMSLDIQDFYLFASKRFHPTADIMLQKADMLEDLEYYHANLHLAAFVIPKGVRNTLFGAIRN</sequence>
<evidence type="ECO:0000256" key="4">
    <source>
        <dbReference type="ARBA" id="ARBA00023115"/>
    </source>
</evidence>
<dbReference type="Pfam" id="PF01564">
    <property type="entry name" value="Spermine_synth"/>
    <property type="match status" value="1"/>
</dbReference>
<dbReference type="EC" id="2.5.1.16" evidence="5"/>
<dbReference type="Pfam" id="PF17284">
    <property type="entry name" value="Spermine_synt_N"/>
    <property type="match status" value="1"/>
</dbReference>
<dbReference type="PANTHER" id="PTHR11558">
    <property type="entry name" value="SPERMIDINE/SPERMINE SYNTHASE"/>
    <property type="match status" value="1"/>
</dbReference>
<dbReference type="InterPro" id="IPR037163">
    <property type="entry name" value="Spermidine_synt_N_sf"/>
</dbReference>
<feature type="domain" description="PABS" evidence="7">
    <location>
        <begin position="1"/>
        <end position="153"/>
    </location>
</feature>